<keyword evidence="16" id="KW-0594">Phospholipid biosynthesis</keyword>
<keyword evidence="13 19" id="KW-1133">Transmembrane helix</keyword>
<evidence type="ECO:0000256" key="18">
    <source>
        <dbReference type="RuleBase" id="RU003938"/>
    </source>
</evidence>
<dbReference type="GO" id="GO:0016779">
    <property type="term" value="F:nucleotidyltransferase activity"/>
    <property type="evidence" value="ECO:0007669"/>
    <property type="project" value="UniProtKB-KW"/>
</dbReference>
<evidence type="ECO:0000256" key="15">
    <source>
        <dbReference type="ARBA" id="ARBA00023136"/>
    </source>
</evidence>
<comment type="catalytic activity">
    <reaction evidence="1 18">
        <text>a 1,2-diacyl-sn-glycero-3-phosphate + CTP + H(+) = a CDP-1,2-diacyl-sn-glycerol + diphosphate</text>
        <dbReference type="Rhea" id="RHEA:16229"/>
        <dbReference type="ChEBI" id="CHEBI:15378"/>
        <dbReference type="ChEBI" id="CHEBI:33019"/>
        <dbReference type="ChEBI" id="CHEBI:37563"/>
        <dbReference type="ChEBI" id="CHEBI:58332"/>
        <dbReference type="ChEBI" id="CHEBI:58608"/>
        <dbReference type="EC" id="2.7.7.41"/>
    </reaction>
</comment>
<evidence type="ECO:0000256" key="7">
    <source>
        <dbReference type="ARBA" id="ARBA00019373"/>
    </source>
</evidence>
<feature type="transmembrane region" description="Helical" evidence="19">
    <location>
        <begin position="149"/>
        <end position="170"/>
    </location>
</feature>
<feature type="transmembrane region" description="Helical" evidence="19">
    <location>
        <begin position="37"/>
        <end position="54"/>
    </location>
</feature>
<keyword evidence="8" id="KW-1003">Cell membrane</keyword>
<organism evidence="20 21">
    <name type="scientific">Qipengyuania spongiae</name>
    <dbReference type="NCBI Taxonomy" id="2909673"/>
    <lineage>
        <taxon>Bacteria</taxon>
        <taxon>Pseudomonadati</taxon>
        <taxon>Pseudomonadota</taxon>
        <taxon>Alphaproteobacteria</taxon>
        <taxon>Sphingomonadales</taxon>
        <taxon>Erythrobacteraceae</taxon>
        <taxon>Qipengyuania</taxon>
    </lineage>
</organism>
<comment type="pathway">
    <text evidence="4">Lipid metabolism.</text>
</comment>
<feature type="transmembrane region" description="Helical" evidence="19">
    <location>
        <begin position="190"/>
        <end position="210"/>
    </location>
</feature>
<evidence type="ECO:0000256" key="10">
    <source>
        <dbReference type="ARBA" id="ARBA00022679"/>
    </source>
</evidence>
<evidence type="ECO:0000256" key="11">
    <source>
        <dbReference type="ARBA" id="ARBA00022692"/>
    </source>
</evidence>
<evidence type="ECO:0000256" key="13">
    <source>
        <dbReference type="ARBA" id="ARBA00022989"/>
    </source>
</evidence>
<evidence type="ECO:0000256" key="3">
    <source>
        <dbReference type="ARBA" id="ARBA00005119"/>
    </source>
</evidence>
<evidence type="ECO:0000256" key="1">
    <source>
        <dbReference type="ARBA" id="ARBA00001698"/>
    </source>
</evidence>
<protein>
    <recommendedName>
        <fullName evidence="7 18">Phosphatidate cytidylyltransferase</fullName>
        <ecNumber evidence="6 18">2.7.7.41</ecNumber>
    </recommendedName>
</protein>
<feature type="transmembrane region" description="Helical" evidence="19">
    <location>
        <begin position="85"/>
        <end position="104"/>
    </location>
</feature>
<evidence type="ECO:0000256" key="12">
    <source>
        <dbReference type="ARBA" id="ARBA00022695"/>
    </source>
</evidence>
<evidence type="ECO:0000256" key="9">
    <source>
        <dbReference type="ARBA" id="ARBA00022516"/>
    </source>
</evidence>
<dbReference type="InterPro" id="IPR000374">
    <property type="entry name" value="PC_trans"/>
</dbReference>
<evidence type="ECO:0000256" key="6">
    <source>
        <dbReference type="ARBA" id="ARBA00012487"/>
    </source>
</evidence>
<keyword evidence="12 18" id="KW-0548">Nucleotidyltransferase</keyword>
<evidence type="ECO:0000256" key="5">
    <source>
        <dbReference type="ARBA" id="ARBA00010185"/>
    </source>
</evidence>
<evidence type="ECO:0000256" key="16">
    <source>
        <dbReference type="ARBA" id="ARBA00023209"/>
    </source>
</evidence>
<keyword evidence="17" id="KW-1208">Phospholipid metabolism</keyword>
<reference evidence="20" key="1">
    <citation type="submission" date="2022-02" db="EMBL/GenBank/DDBJ databases">
        <title>Qipengyuania spongiae sp. nov., isolated from marine sponge.</title>
        <authorList>
            <person name="Li Z."/>
            <person name="Zhang M."/>
        </authorList>
    </citation>
    <scope>NUCLEOTIDE SEQUENCE</scope>
    <source>
        <strain evidence="20">PHS-Z21</strain>
    </source>
</reference>
<feature type="transmembrane region" description="Helical" evidence="19">
    <location>
        <begin position="60"/>
        <end position="78"/>
    </location>
</feature>
<dbReference type="PANTHER" id="PTHR46382:SF1">
    <property type="entry name" value="PHOSPHATIDATE CYTIDYLYLTRANSFERASE"/>
    <property type="match status" value="1"/>
</dbReference>
<evidence type="ECO:0000256" key="8">
    <source>
        <dbReference type="ARBA" id="ARBA00022475"/>
    </source>
</evidence>
<dbReference type="RefSeq" id="WP_265557722.1">
    <property type="nucleotide sequence ID" value="NZ_CP092471.1"/>
</dbReference>
<keyword evidence="11 18" id="KW-0812">Transmembrane</keyword>
<keyword evidence="21" id="KW-1185">Reference proteome</keyword>
<evidence type="ECO:0000313" key="21">
    <source>
        <dbReference type="Proteomes" id="UP001065265"/>
    </source>
</evidence>
<comment type="pathway">
    <text evidence="3 18">Phospholipid metabolism; CDP-diacylglycerol biosynthesis; CDP-diacylglycerol from sn-glycerol 3-phosphate: step 3/3.</text>
</comment>
<feature type="transmembrane region" description="Helical" evidence="19">
    <location>
        <begin position="110"/>
        <end position="129"/>
    </location>
</feature>
<dbReference type="Proteomes" id="UP001065265">
    <property type="component" value="Chromosome"/>
</dbReference>
<proteinExistence type="inferred from homology"/>
<dbReference type="Pfam" id="PF01148">
    <property type="entry name" value="CTP_transf_1"/>
    <property type="match status" value="1"/>
</dbReference>
<dbReference type="PANTHER" id="PTHR46382">
    <property type="entry name" value="PHOSPHATIDATE CYTIDYLYLTRANSFERASE"/>
    <property type="match status" value="1"/>
</dbReference>
<dbReference type="EC" id="2.7.7.41" evidence="6 18"/>
<dbReference type="PROSITE" id="PS01315">
    <property type="entry name" value="CDS"/>
    <property type="match status" value="1"/>
</dbReference>
<evidence type="ECO:0000256" key="2">
    <source>
        <dbReference type="ARBA" id="ARBA00004651"/>
    </source>
</evidence>
<keyword evidence="10 18" id="KW-0808">Transferase</keyword>
<keyword evidence="15 19" id="KW-0472">Membrane</keyword>
<keyword evidence="9" id="KW-0444">Lipid biosynthesis</keyword>
<evidence type="ECO:0000256" key="17">
    <source>
        <dbReference type="ARBA" id="ARBA00023264"/>
    </source>
</evidence>
<sequence>MAAEPAPQRKRDRFKARMRRYVDVPLSVRTSDLPKRVASAVVMLAAAGTAIWIGGVVLRAFIYLVALAAFGEFVRLVWRATQSLSIRAIGLLLGAAYIGLAAYGLAGLDLYHIVAVLGIVIFTDTCAYFSGRSIGGRKIAPTISPSKTWAGLIGGMAGSALWLVIFMAMMHNTGDFLRLADDYSIAPLEAAMWALAGALLAVAAQAGDFFESWLKRRAKMKDSSNLIPGHGGVFDRIDGMLPVALILGLLAGSL</sequence>
<evidence type="ECO:0000256" key="19">
    <source>
        <dbReference type="SAM" id="Phobius"/>
    </source>
</evidence>
<accession>A0ABY5T0V1</accession>
<comment type="similarity">
    <text evidence="5 18">Belongs to the CDS family.</text>
</comment>
<keyword evidence="14" id="KW-0443">Lipid metabolism</keyword>
<name>A0ABY5T0V1_9SPHN</name>
<gene>
    <name evidence="20" type="ORF">L1F33_09845</name>
</gene>
<evidence type="ECO:0000256" key="14">
    <source>
        <dbReference type="ARBA" id="ARBA00023098"/>
    </source>
</evidence>
<evidence type="ECO:0000256" key="4">
    <source>
        <dbReference type="ARBA" id="ARBA00005189"/>
    </source>
</evidence>
<comment type="subcellular location">
    <subcellularLocation>
        <location evidence="2">Cell membrane</location>
        <topology evidence="2">Multi-pass membrane protein</topology>
    </subcellularLocation>
</comment>
<dbReference type="EMBL" id="CP092471">
    <property type="protein sequence ID" value="UVI38554.1"/>
    <property type="molecule type" value="Genomic_DNA"/>
</dbReference>
<evidence type="ECO:0000313" key="20">
    <source>
        <dbReference type="EMBL" id="UVI38554.1"/>
    </source>
</evidence>